<dbReference type="InterPro" id="IPR001314">
    <property type="entry name" value="Peptidase_S1A"/>
</dbReference>
<keyword evidence="8" id="KW-0378">Hydrolase</keyword>
<dbReference type="InterPro" id="IPR043504">
    <property type="entry name" value="Peptidase_S1_PA_chymotrypsin"/>
</dbReference>
<evidence type="ECO:0000313" key="10">
    <source>
        <dbReference type="EMBL" id="CAB9525370.1"/>
    </source>
</evidence>
<dbReference type="Proteomes" id="UP001153069">
    <property type="component" value="Unassembled WGS sequence"/>
</dbReference>
<evidence type="ECO:0000256" key="8">
    <source>
        <dbReference type="RuleBase" id="RU363034"/>
    </source>
</evidence>
<dbReference type="SMART" id="SM00020">
    <property type="entry name" value="Tryp_SPc"/>
    <property type="match status" value="1"/>
</dbReference>
<dbReference type="PANTHER" id="PTHR24276:SF91">
    <property type="entry name" value="AT26814P-RELATED"/>
    <property type="match status" value="1"/>
</dbReference>
<dbReference type="AlphaFoldDB" id="A0A9N8HUK5"/>
<proteinExistence type="inferred from homology"/>
<dbReference type="OrthoDB" id="10059102at2759"/>
<comment type="subcellular location">
    <subcellularLocation>
        <location evidence="1">Secreted</location>
    </subcellularLocation>
</comment>
<dbReference type="PROSITE" id="PS00135">
    <property type="entry name" value="TRYPSIN_SER"/>
    <property type="match status" value="1"/>
</dbReference>
<gene>
    <name evidence="10" type="ORF">SEMRO_1667_G289800.1</name>
</gene>
<keyword evidence="8" id="KW-0720">Serine protease</keyword>
<dbReference type="PRINTS" id="PR00722">
    <property type="entry name" value="CHYMOTRYPSIN"/>
</dbReference>
<keyword evidence="7" id="KW-0325">Glycoprotein</keyword>
<keyword evidence="4" id="KW-0732">Signal</keyword>
<dbReference type="InterPro" id="IPR009003">
    <property type="entry name" value="Peptidase_S1_PA"/>
</dbReference>
<evidence type="ECO:0000259" key="9">
    <source>
        <dbReference type="PROSITE" id="PS50240"/>
    </source>
</evidence>
<dbReference type="SUPFAM" id="SSF50494">
    <property type="entry name" value="Trypsin-like serine proteases"/>
    <property type="match status" value="1"/>
</dbReference>
<evidence type="ECO:0000256" key="7">
    <source>
        <dbReference type="ARBA" id="ARBA00023180"/>
    </source>
</evidence>
<dbReference type="FunFam" id="2.40.10.10:FF:000054">
    <property type="entry name" value="Complement C1r subcomponent"/>
    <property type="match status" value="1"/>
</dbReference>
<keyword evidence="8" id="KW-0645">Protease</keyword>
<dbReference type="GO" id="GO:0004252">
    <property type="term" value="F:serine-type endopeptidase activity"/>
    <property type="evidence" value="ECO:0007669"/>
    <property type="project" value="InterPro"/>
</dbReference>
<sequence length="681" mass="74855">MRRMRCWTLWNLAVLPVGWNIGIVTANGHFKLRRHLQEPNNNDGREPPALQPEISFSGDHTFIMDAASAPPPPPKPIAEEVDYTDINAEIIGGNLSTTPYPFFGRWDRGCGVSLVAPDMVLTAAHCGRTSHHRNVYLGSLQANGGVRRTFVQSIPHPDYNDNTEEFDAMLLKLNSSALMDRWFNVSEQEWFNASTGLSTVEYNRNHSNPHAGDDLLVMGFGVTQVSQSVQVAELYELTVPAFNRTCPSRYGEGEIFPNVMICAGYPEGGRDTCQGDSGGPLVDANGVQVGLVSFGRGCAEAGFPGVYTRVSALAAWIDEEVCANSCYPPSTCAPDVLHLCARNKEDKSPTAAVVLKVIVAADAYPNEVSITFRHVDYNEDYWSVPYNTVPVEKGADGLFMFEEIIPRHIPSGRLYLGVFDSAGDGICCIFGRGYIEIVNVATNRTVFHHEGTYGSSLERYINIDGNGKPLWVDNDPRTTDDVIPASDTSYDAERDDPLWPGAYSRRTSLYTVTVNVMYDDYPEETHVKWIRLNSIPYNTPITPKAIDTDSFNISAEKSSLDITSEQPSLRSNGISSYNLTANPGLHRVQITDAAADGSCCYWGNGFITITNATHVLWSLTGNQYTNESSAYIWIDGDGTSQIADYIPGKGYYLIQEHNNTNDSGETSGSATIELLMSDSDD</sequence>
<keyword evidence="6" id="KW-1015">Disulfide bond</keyword>
<dbReference type="GO" id="GO:0005576">
    <property type="term" value="C:extracellular region"/>
    <property type="evidence" value="ECO:0007669"/>
    <property type="project" value="UniProtKB-SubCell"/>
</dbReference>
<evidence type="ECO:0000256" key="4">
    <source>
        <dbReference type="ARBA" id="ARBA00022729"/>
    </source>
</evidence>
<keyword evidence="5" id="KW-0843">Virulence</keyword>
<dbReference type="GO" id="GO:0006508">
    <property type="term" value="P:proteolysis"/>
    <property type="evidence" value="ECO:0007669"/>
    <property type="project" value="UniProtKB-KW"/>
</dbReference>
<feature type="domain" description="Peptidase S1" evidence="9">
    <location>
        <begin position="90"/>
        <end position="322"/>
    </location>
</feature>
<dbReference type="PANTHER" id="PTHR24276">
    <property type="entry name" value="POLYSERASE-RELATED"/>
    <property type="match status" value="1"/>
</dbReference>
<comment type="caution">
    <text evidence="10">The sequence shown here is derived from an EMBL/GenBank/DDBJ whole genome shotgun (WGS) entry which is preliminary data.</text>
</comment>
<dbReference type="EMBL" id="CAICTM010001665">
    <property type="protein sequence ID" value="CAB9525370.1"/>
    <property type="molecule type" value="Genomic_DNA"/>
</dbReference>
<organism evidence="10 11">
    <name type="scientific">Seminavis robusta</name>
    <dbReference type="NCBI Taxonomy" id="568900"/>
    <lineage>
        <taxon>Eukaryota</taxon>
        <taxon>Sar</taxon>
        <taxon>Stramenopiles</taxon>
        <taxon>Ochrophyta</taxon>
        <taxon>Bacillariophyta</taxon>
        <taxon>Bacillariophyceae</taxon>
        <taxon>Bacillariophycidae</taxon>
        <taxon>Naviculales</taxon>
        <taxon>Naviculaceae</taxon>
        <taxon>Seminavis</taxon>
    </lineage>
</organism>
<evidence type="ECO:0000256" key="2">
    <source>
        <dbReference type="ARBA" id="ARBA00007664"/>
    </source>
</evidence>
<dbReference type="PROSITE" id="PS00134">
    <property type="entry name" value="TRYPSIN_HIS"/>
    <property type="match status" value="1"/>
</dbReference>
<evidence type="ECO:0000313" key="11">
    <source>
        <dbReference type="Proteomes" id="UP001153069"/>
    </source>
</evidence>
<accession>A0A9N8HUK5</accession>
<dbReference type="InterPro" id="IPR050430">
    <property type="entry name" value="Peptidase_S1"/>
</dbReference>
<evidence type="ECO:0000256" key="6">
    <source>
        <dbReference type="ARBA" id="ARBA00023157"/>
    </source>
</evidence>
<evidence type="ECO:0000256" key="5">
    <source>
        <dbReference type="ARBA" id="ARBA00023026"/>
    </source>
</evidence>
<evidence type="ECO:0000256" key="1">
    <source>
        <dbReference type="ARBA" id="ARBA00004613"/>
    </source>
</evidence>
<dbReference type="InterPro" id="IPR001254">
    <property type="entry name" value="Trypsin_dom"/>
</dbReference>
<keyword evidence="3" id="KW-0964">Secreted</keyword>
<comment type="similarity">
    <text evidence="2">Belongs to the peptidase S1 family.</text>
</comment>
<name>A0A9N8HUK5_9STRA</name>
<dbReference type="CDD" id="cd00190">
    <property type="entry name" value="Tryp_SPc"/>
    <property type="match status" value="1"/>
</dbReference>
<evidence type="ECO:0000256" key="3">
    <source>
        <dbReference type="ARBA" id="ARBA00022525"/>
    </source>
</evidence>
<dbReference type="PROSITE" id="PS50240">
    <property type="entry name" value="TRYPSIN_DOM"/>
    <property type="match status" value="1"/>
</dbReference>
<dbReference type="Gene3D" id="2.40.10.10">
    <property type="entry name" value="Trypsin-like serine proteases"/>
    <property type="match status" value="2"/>
</dbReference>
<keyword evidence="11" id="KW-1185">Reference proteome</keyword>
<dbReference type="InterPro" id="IPR033116">
    <property type="entry name" value="TRYPSIN_SER"/>
</dbReference>
<dbReference type="InterPro" id="IPR018114">
    <property type="entry name" value="TRYPSIN_HIS"/>
</dbReference>
<protein>
    <submittedName>
        <fullName evidence="10">Coagulation factor IX</fullName>
    </submittedName>
</protein>
<reference evidence="10" key="1">
    <citation type="submission" date="2020-06" db="EMBL/GenBank/DDBJ databases">
        <authorList>
            <consortium name="Plant Systems Biology data submission"/>
        </authorList>
    </citation>
    <scope>NUCLEOTIDE SEQUENCE</scope>
    <source>
        <strain evidence="10">D6</strain>
    </source>
</reference>
<dbReference type="Pfam" id="PF00089">
    <property type="entry name" value="Trypsin"/>
    <property type="match status" value="1"/>
</dbReference>